<dbReference type="KEGG" id="orp:MOP44_04435"/>
<proteinExistence type="predicted"/>
<evidence type="ECO:0000256" key="1">
    <source>
        <dbReference type="ARBA" id="ARBA00004651"/>
    </source>
</evidence>
<reference evidence="7" key="1">
    <citation type="submission" date="2021-04" db="EMBL/GenBank/DDBJ databases">
        <title>Phylogenetic analysis of Acidobacteriaceae.</title>
        <authorList>
            <person name="Qiu L."/>
            <person name="Zhang Q."/>
        </authorList>
    </citation>
    <scope>NUCLEOTIDE SEQUENCE</scope>
    <source>
        <strain evidence="7">DSM 25168</strain>
    </source>
</reference>
<evidence type="ECO:0000256" key="6">
    <source>
        <dbReference type="SAM" id="Phobius"/>
    </source>
</evidence>
<comment type="subcellular location">
    <subcellularLocation>
        <location evidence="1">Cell membrane</location>
        <topology evidence="1">Multi-pass membrane protein</topology>
    </subcellularLocation>
</comment>
<dbReference type="RefSeq" id="WP_260794709.1">
    <property type="nucleotide sequence ID" value="NZ_CP093313.1"/>
</dbReference>
<feature type="transmembrane region" description="Helical" evidence="6">
    <location>
        <begin position="266"/>
        <end position="285"/>
    </location>
</feature>
<accession>A0A9J7BRI6</accession>
<evidence type="ECO:0000256" key="4">
    <source>
        <dbReference type="ARBA" id="ARBA00022989"/>
    </source>
</evidence>
<dbReference type="Proteomes" id="UP001059380">
    <property type="component" value="Chromosome"/>
</dbReference>
<protein>
    <submittedName>
        <fullName evidence="7">Lysylphosphatidylglycerol synthase domain-containing protein</fullName>
    </submittedName>
</protein>
<dbReference type="GO" id="GO:0005886">
    <property type="term" value="C:plasma membrane"/>
    <property type="evidence" value="ECO:0007669"/>
    <property type="project" value="UniProtKB-SubCell"/>
</dbReference>
<evidence type="ECO:0000313" key="7">
    <source>
        <dbReference type="EMBL" id="UWZ85193.1"/>
    </source>
</evidence>
<keyword evidence="4 6" id="KW-1133">Transmembrane helix</keyword>
<feature type="transmembrane region" description="Helical" evidence="6">
    <location>
        <begin position="144"/>
        <end position="162"/>
    </location>
</feature>
<feature type="transmembrane region" description="Helical" evidence="6">
    <location>
        <begin position="207"/>
        <end position="229"/>
    </location>
</feature>
<organism evidence="7 8">
    <name type="scientific">Occallatibacter riparius</name>
    <dbReference type="NCBI Taxonomy" id="1002689"/>
    <lineage>
        <taxon>Bacteria</taxon>
        <taxon>Pseudomonadati</taxon>
        <taxon>Acidobacteriota</taxon>
        <taxon>Terriglobia</taxon>
        <taxon>Terriglobales</taxon>
        <taxon>Acidobacteriaceae</taxon>
        <taxon>Occallatibacter</taxon>
    </lineage>
</organism>
<evidence type="ECO:0000313" key="8">
    <source>
        <dbReference type="Proteomes" id="UP001059380"/>
    </source>
</evidence>
<dbReference type="Pfam" id="PF03706">
    <property type="entry name" value="LPG_synthase_TM"/>
    <property type="match status" value="1"/>
</dbReference>
<feature type="transmembrane region" description="Helical" evidence="6">
    <location>
        <begin position="119"/>
        <end position="138"/>
    </location>
</feature>
<evidence type="ECO:0000256" key="3">
    <source>
        <dbReference type="ARBA" id="ARBA00022692"/>
    </source>
</evidence>
<feature type="transmembrane region" description="Helical" evidence="6">
    <location>
        <begin position="33"/>
        <end position="52"/>
    </location>
</feature>
<sequence length="328" mass="35532">MKRVQLIIACGAVMLLAWVIAHAGISTMLGQLTAMRVALPLVIALSLLRLTLQSVTWSASLKGENIAVDRRTLVGVRVASQAMGYLTVLGPALSEPMKIKLLGTSSDATITATFLDTGVYWLTSVLIAISGLACLPLFAVHGTAYHWLPAVLILGLAVLAITRRDSVLAHVVRACGKRTPSWLVRAERWERAIRRYRLEQPGLVSRMFWIGMACQLLIVLEVFIVLWSLHLPVHVVAVMAIEGVTRALKLASGWIPARIGADEGGAISAFSLVGLSPMLGLSLALTRRARDLIWALSGILWLAWTSRRSRVRDPQAFAHSTAISEGGL</sequence>
<name>A0A9J7BRI6_9BACT</name>
<dbReference type="EMBL" id="CP093313">
    <property type="protein sequence ID" value="UWZ85193.1"/>
    <property type="molecule type" value="Genomic_DNA"/>
</dbReference>
<keyword evidence="5 6" id="KW-0472">Membrane</keyword>
<keyword evidence="2" id="KW-1003">Cell membrane</keyword>
<gene>
    <name evidence="7" type="ORF">MOP44_04435</name>
</gene>
<dbReference type="InterPro" id="IPR022791">
    <property type="entry name" value="L-PG_synthase/AglD"/>
</dbReference>
<evidence type="ECO:0000256" key="2">
    <source>
        <dbReference type="ARBA" id="ARBA00022475"/>
    </source>
</evidence>
<evidence type="ECO:0000256" key="5">
    <source>
        <dbReference type="ARBA" id="ARBA00023136"/>
    </source>
</evidence>
<dbReference type="AlphaFoldDB" id="A0A9J7BRI6"/>
<keyword evidence="8" id="KW-1185">Reference proteome</keyword>
<keyword evidence="3 6" id="KW-0812">Transmembrane</keyword>